<reference evidence="1 2" key="1">
    <citation type="submission" date="2017-06" db="EMBL/GenBank/DDBJ databases">
        <authorList>
            <person name="Varghese N."/>
            <person name="Submissions S."/>
        </authorList>
    </citation>
    <scope>NUCLEOTIDE SEQUENCE [LARGE SCALE GENOMIC DNA]</scope>
    <source>
        <strain evidence="1 2">DSM 26989</strain>
    </source>
</reference>
<sequence>MDGYMCEGSELKDAVYDYISSLNSYASSTNLFYINSQVVPFHEEIQTFIRDLNPTSFRTVSGNRTNSDLADMLQKVIAGTDKNTVSVFVSDCILDVPQGDARDYFVNRQIDLKNAFLKKVVHDKNFGVEILQLESRFSGKYYGTDGVTPLNNVKRPYYMWVVGDKNILAYLNRHISLSKIKHGYLNMASFTTPSEVSYDCFNRYMKDGKKINQNKKQMELKSDRSGDFVFVIKADLYPTLVDDKTLTNTENFKVSNNFVKVDHVEKIEDELYSHLITVSISDRAKASGVVIDLTPEQLPSWVKKSNDDTGSNIKTKLSKTSGIQYIIGGVSDAYNEYKSRTKIKFTITKN</sequence>
<comment type="caution">
    <text evidence="1">The sequence shown here is derived from an EMBL/GenBank/DDBJ whole genome shotgun (WGS) entry which is preliminary data.</text>
</comment>
<proteinExistence type="predicted"/>
<name>A0A2K9H8X0_9BACT</name>
<protein>
    <submittedName>
        <fullName evidence="1">Uncharacterized protein</fullName>
    </submittedName>
</protein>
<dbReference type="EMBL" id="FZNZ01000051">
    <property type="protein sequence ID" value="SNS14832.1"/>
    <property type="molecule type" value="Genomic_DNA"/>
</dbReference>
<dbReference type="Proteomes" id="UP000198427">
    <property type="component" value="Unassembled WGS sequence"/>
</dbReference>
<dbReference type="RefSeq" id="WP_089367234.1">
    <property type="nucleotide sequence ID" value="NZ_CP023863.1"/>
</dbReference>
<dbReference type="KEGG" id="pje:CRM71_06770"/>
<dbReference type="AlphaFoldDB" id="A0A2K9H8X0"/>
<accession>A0A2K9H8X0</accession>
<evidence type="ECO:0000313" key="1">
    <source>
        <dbReference type="EMBL" id="SNS14832.1"/>
    </source>
</evidence>
<dbReference type="OrthoDB" id="1067458at2"/>
<dbReference type="GeneID" id="94029108"/>
<gene>
    <name evidence="1" type="ORF">SAMN06265364_1511</name>
</gene>
<evidence type="ECO:0000313" key="2">
    <source>
        <dbReference type="Proteomes" id="UP000198427"/>
    </source>
</evidence>
<organism evidence="1 2">
    <name type="scientific">Prevotella jejuni</name>
    <dbReference type="NCBI Taxonomy" id="1177574"/>
    <lineage>
        <taxon>Bacteria</taxon>
        <taxon>Pseudomonadati</taxon>
        <taxon>Bacteroidota</taxon>
        <taxon>Bacteroidia</taxon>
        <taxon>Bacteroidales</taxon>
        <taxon>Prevotellaceae</taxon>
        <taxon>Prevotella</taxon>
    </lineage>
</organism>
<keyword evidence="2" id="KW-1185">Reference proteome</keyword>